<evidence type="ECO:0000256" key="2">
    <source>
        <dbReference type="SAM" id="MobiDB-lite"/>
    </source>
</evidence>
<reference evidence="4" key="1">
    <citation type="submission" date="2021-01" db="EMBL/GenBank/DDBJ databases">
        <authorList>
            <person name="Corre E."/>
            <person name="Pelletier E."/>
            <person name="Niang G."/>
            <person name="Scheremetjew M."/>
            <person name="Finn R."/>
            <person name="Kale V."/>
            <person name="Holt S."/>
            <person name="Cochrane G."/>
            <person name="Meng A."/>
            <person name="Brown T."/>
            <person name="Cohen L."/>
        </authorList>
    </citation>
    <scope>NUCLEOTIDE SEQUENCE</scope>
    <source>
        <strain evidence="4">CCMP3276</strain>
    </source>
</reference>
<feature type="compositionally biased region" description="Basic and acidic residues" evidence="2">
    <location>
        <begin position="32"/>
        <end position="56"/>
    </location>
</feature>
<dbReference type="InterPro" id="IPR013087">
    <property type="entry name" value="Znf_C2H2_type"/>
</dbReference>
<proteinExistence type="predicted"/>
<dbReference type="GO" id="GO:0008270">
    <property type="term" value="F:zinc ion binding"/>
    <property type="evidence" value="ECO:0007669"/>
    <property type="project" value="UniProtKB-KW"/>
</dbReference>
<feature type="domain" description="C2H2-type" evidence="3">
    <location>
        <begin position="154"/>
        <end position="177"/>
    </location>
</feature>
<dbReference type="AlphaFoldDB" id="A0A7S0XK28"/>
<keyword evidence="1" id="KW-0862">Zinc</keyword>
<dbReference type="EMBL" id="HBFE01004453">
    <property type="protein sequence ID" value="CAD8726793.1"/>
    <property type="molecule type" value="Transcribed_RNA"/>
</dbReference>
<accession>A0A7S0XK28</accession>
<organism evidence="4">
    <name type="scientific">Erythrolobus madagascarensis</name>
    <dbReference type="NCBI Taxonomy" id="708628"/>
    <lineage>
        <taxon>Eukaryota</taxon>
        <taxon>Rhodophyta</taxon>
        <taxon>Bangiophyceae</taxon>
        <taxon>Porphyridiales</taxon>
        <taxon>Porphyridiaceae</taxon>
        <taxon>Erythrolobus</taxon>
    </lineage>
</organism>
<dbReference type="Pfam" id="PF00096">
    <property type="entry name" value="zf-C2H2"/>
    <property type="match status" value="1"/>
</dbReference>
<keyword evidence="1" id="KW-0863">Zinc-finger</keyword>
<keyword evidence="1" id="KW-0479">Metal-binding</keyword>
<name>A0A7S0XK28_9RHOD</name>
<feature type="region of interest" description="Disordered" evidence="2">
    <location>
        <begin position="30"/>
        <end position="110"/>
    </location>
</feature>
<dbReference type="PROSITE" id="PS50157">
    <property type="entry name" value="ZINC_FINGER_C2H2_2"/>
    <property type="match status" value="1"/>
</dbReference>
<dbReference type="Gene3D" id="3.30.160.60">
    <property type="entry name" value="Classic Zinc Finger"/>
    <property type="match status" value="1"/>
</dbReference>
<evidence type="ECO:0000259" key="3">
    <source>
        <dbReference type="PROSITE" id="PS50157"/>
    </source>
</evidence>
<dbReference type="SMART" id="SM00355">
    <property type="entry name" value="ZnF_C2H2"/>
    <property type="match status" value="2"/>
</dbReference>
<evidence type="ECO:0000313" key="4">
    <source>
        <dbReference type="EMBL" id="CAD8726793.1"/>
    </source>
</evidence>
<gene>
    <name evidence="4" type="ORF">EMAD1354_LOCUS2874</name>
</gene>
<evidence type="ECO:0000256" key="1">
    <source>
        <dbReference type="PROSITE-ProRule" id="PRU00042"/>
    </source>
</evidence>
<dbReference type="SUPFAM" id="SSF57667">
    <property type="entry name" value="beta-beta-alpha zinc fingers"/>
    <property type="match status" value="1"/>
</dbReference>
<sequence length="181" mass="20998">MEQTREMAKLDERSDVLRAFLLRRNLLQQRSPEGRDCSELMKQRTRSRDDGEKEALPSRQVELSRNSPQRACDPSEGDVAVTADRMESRDDPKSTENDRAHLRNASAHPETMHLVATSSDPAYRAECLVCKWKFTRSWHAIDHVLRVHFNRHLFKCEKCGRRYKQKASLKKHQLSQHGSCG</sequence>
<dbReference type="InterPro" id="IPR036236">
    <property type="entry name" value="Znf_C2H2_sf"/>
</dbReference>
<dbReference type="PROSITE" id="PS00028">
    <property type="entry name" value="ZINC_FINGER_C2H2_1"/>
    <property type="match status" value="1"/>
</dbReference>
<feature type="compositionally biased region" description="Basic and acidic residues" evidence="2">
    <location>
        <begin position="84"/>
        <end position="101"/>
    </location>
</feature>
<protein>
    <recommendedName>
        <fullName evidence="3">C2H2-type domain-containing protein</fullName>
    </recommendedName>
</protein>